<accession>H2YTA6</accession>
<dbReference type="Proteomes" id="UP000007875">
    <property type="component" value="Unassembled WGS sequence"/>
</dbReference>
<dbReference type="InParanoid" id="H2YTA6"/>
<reference evidence="2" key="1">
    <citation type="submission" date="2003-08" db="EMBL/GenBank/DDBJ databases">
        <authorList>
            <person name="Birren B."/>
            <person name="Nusbaum C."/>
            <person name="Abebe A."/>
            <person name="Abouelleil A."/>
            <person name="Adekoya E."/>
            <person name="Ait-zahra M."/>
            <person name="Allen N."/>
            <person name="Allen T."/>
            <person name="An P."/>
            <person name="Anderson M."/>
            <person name="Anderson S."/>
            <person name="Arachchi H."/>
            <person name="Armbruster J."/>
            <person name="Bachantsang P."/>
            <person name="Baldwin J."/>
            <person name="Barry A."/>
            <person name="Bayul T."/>
            <person name="Blitshsteyn B."/>
            <person name="Bloom T."/>
            <person name="Blye J."/>
            <person name="Boguslavskiy L."/>
            <person name="Borowsky M."/>
            <person name="Boukhgalter B."/>
            <person name="Brunache A."/>
            <person name="Butler J."/>
            <person name="Calixte N."/>
            <person name="Calvo S."/>
            <person name="Camarata J."/>
            <person name="Campo K."/>
            <person name="Chang J."/>
            <person name="Cheshatsang Y."/>
            <person name="Citroen M."/>
            <person name="Collymore A."/>
            <person name="Considine T."/>
            <person name="Cook A."/>
            <person name="Cooke P."/>
            <person name="Corum B."/>
            <person name="Cuomo C."/>
            <person name="David R."/>
            <person name="Dawoe T."/>
            <person name="Degray S."/>
            <person name="Dodge S."/>
            <person name="Dooley K."/>
            <person name="Dorje P."/>
            <person name="Dorjee K."/>
            <person name="Dorris L."/>
            <person name="Duffey N."/>
            <person name="Dupes A."/>
            <person name="Elkins T."/>
            <person name="Engels R."/>
            <person name="Erickson J."/>
            <person name="Farina A."/>
            <person name="Faro S."/>
            <person name="Ferreira P."/>
            <person name="Fischer H."/>
            <person name="Fitzgerald M."/>
            <person name="Foley K."/>
            <person name="Gage D."/>
            <person name="Galagan J."/>
            <person name="Gearin G."/>
            <person name="Gnerre S."/>
            <person name="Gnirke A."/>
            <person name="Goyette A."/>
            <person name="Graham J."/>
            <person name="Grandbois E."/>
            <person name="Gyaltsen K."/>
            <person name="Hafez N."/>
            <person name="Hagopian D."/>
            <person name="Hagos B."/>
            <person name="Hall J."/>
            <person name="Hatcher B."/>
            <person name="Heller A."/>
            <person name="Higgins H."/>
            <person name="Honan T."/>
            <person name="Horn A."/>
            <person name="Houde N."/>
            <person name="Hughes L."/>
            <person name="Hulme W."/>
            <person name="Husby E."/>
            <person name="Iliev I."/>
            <person name="Jaffe D."/>
            <person name="Jones C."/>
            <person name="Kamal M."/>
            <person name="Kamat A."/>
            <person name="Kamvysselis M."/>
            <person name="Karlsson E."/>
            <person name="Kells C."/>
            <person name="Kieu A."/>
            <person name="Kisner P."/>
            <person name="Kodira C."/>
            <person name="Kulbokas E."/>
            <person name="Labutti K."/>
            <person name="Lama D."/>
            <person name="Landers T."/>
            <person name="Leger J."/>
            <person name="Levine S."/>
            <person name="Lewis D."/>
            <person name="Lewis T."/>
            <person name="Lindblad-toh K."/>
            <person name="Liu X."/>
            <person name="Lokyitsang T."/>
            <person name="Lokyitsang Y."/>
            <person name="Lucien O."/>
            <person name="Lui A."/>
            <person name="Ma L.J."/>
            <person name="Mabbitt R."/>
            <person name="Macdonald J."/>
            <person name="Maclean C."/>
            <person name="Major J."/>
            <person name="Manning J."/>
            <person name="Marabella R."/>
            <person name="Maru K."/>
            <person name="Matthews C."/>
            <person name="Mauceli E."/>
            <person name="Mccarthy M."/>
            <person name="Mcdonough S."/>
            <person name="Mcghee T."/>
            <person name="Meldrim J."/>
            <person name="Meneus L."/>
            <person name="Mesirov J."/>
            <person name="Mihalev A."/>
            <person name="Mihova T."/>
            <person name="Mikkelsen T."/>
            <person name="Mlenga V."/>
            <person name="Moru K."/>
            <person name="Mozes J."/>
            <person name="Mulrain L."/>
            <person name="Munson G."/>
            <person name="Naylor J."/>
            <person name="Newes C."/>
            <person name="Nguyen C."/>
            <person name="Nguyen N."/>
            <person name="Nguyen T."/>
            <person name="Nicol R."/>
            <person name="Nielsen C."/>
            <person name="Nizzari M."/>
            <person name="Norbu C."/>
            <person name="Norbu N."/>
            <person name="O'donnell P."/>
            <person name="Okoawo O."/>
            <person name="O'leary S."/>
            <person name="Omotosho B."/>
            <person name="O'neill K."/>
            <person name="Osman S."/>
            <person name="Parker S."/>
            <person name="Perrin D."/>
            <person name="Phunkhang P."/>
            <person name="Piqani B."/>
            <person name="Purcell S."/>
            <person name="Rachupka T."/>
            <person name="Ramasamy U."/>
            <person name="Rameau R."/>
            <person name="Ray V."/>
            <person name="Raymond C."/>
            <person name="Retta R."/>
            <person name="Richardson S."/>
            <person name="Rise C."/>
            <person name="Rodriguez J."/>
            <person name="Rogers J."/>
            <person name="Rogov P."/>
            <person name="Rutman M."/>
            <person name="Schupbach R."/>
            <person name="Seaman C."/>
            <person name="Settipalli S."/>
            <person name="Sharpe T."/>
            <person name="Sheridan J."/>
            <person name="Sherpa N."/>
            <person name="Shi J."/>
            <person name="Smirnov S."/>
            <person name="Smith C."/>
            <person name="Sougnez C."/>
            <person name="Spencer B."/>
            <person name="Stalker J."/>
            <person name="Stange-thomann N."/>
            <person name="Stavropoulos S."/>
            <person name="Stetson K."/>
            <person name="Stone C."/>
            <person name="Stone S."/>
            <person name="Stubbs M."/>
            <person name="Talamas J."/>
            <person name="Tchuinga P."/>
            <person name="Tenzing P."/>
            <person name="Tesfaye S."/>
            <person name="Theodore J."/>
            <person name="Thoulutsang Y."/>
            <person name="Topham K."/>
            <person name="Towey S."/>
            <person name="Tsamla T."/>
            <person name="Tsomo N."/>
            <person name="Vallee D."/>
            <person name="Vassiliev H."/>
            <person name="Venkataraman V."/>
            <person name="Vinson J."/>
            <person name="Vo A."/>
            <person name="Wade C."/>
            <person name="Wang S."/>
            <person name="Wangchuk T."/>
            <person name="Wangdi T."/>
            <person name="Whittaker C."/>
            <person name="Wilkinson J."/>
            <person name="Wu Y."/>
            <person name="Wyman D."/>
            <person name="Yadav S."/>
            <person name="Yang S."/>
            <person name="Yang X."/>
            <person name="Yeager S."/>
            <person name="Yee E."/>
            <person name="Young G."/>
            <person name="Zainoun J."/>
            <person name="Zembeck L."/>
            <person name="Zimmer A."/>
            <person name="Zody M."/>
            <person name="Lander E."/>
        </authorList>
    </citation>
    <scope>NUCLEOTIDE SEQUENCE [LARGE SCALE GENOMIC DNA]</scope>
</reference>
<evidence type="ECO:0000313" key="1">
    <source>
        <dbReference type="Ensembl" id="ENSCSAVP00000008566.1"/>
    </source>
</evidence>
<evidence type="ECO:0000313" key="2">
    <source>
        <dbReference type="Proteomes" id="UP000007875"/>
    </source>
</evidence>
<dbReference type="HOGENOM" id="CLU_1926849_0_0_1"/>
<reference evidence="1" key="2">
    <citation type="submission" date="2025-08" db="UniProtKB">
        <authorList>
            <consortium name="Ensembl"/>
        </authorList>
    </citation>
    <scope>IDENTIFICATION</scope>
</reference>
<sequence>MQHPRTTRSQGGRIRLASGRPTYIWVFRCNVPFSQPDIQTNFVAGSQRPTTITDAVARTTRMPYKKGGFVLHGLPEQVKFGIPSTFGRKKCQNSLVWSCYLKGMQKNNLLCIHCSMTPAILKCYMQLTARL</sequence>
<dbReference type="AlphaFoldDB" id="H2YTA6"/>
<organism evidence="1 2">
    <name type="scientific">Ciona savignyi</name>
    <name type="common">Pacific transparent sea squirt</name>
    <dbReference type="NCBI Taxonomy" id="51511"/>
    <lineage>
        <taxon>Eukaryota</taxon>
        <taxon>Metazoa</taxon>
        <taxon>Chordata</taxon>
        <taxon>Tunicata</taxon>
        <taxon>Ascidiacea</taxon>
        <taxon>Phlebobranchia</taxon>
        <taxon>Cionidae</taxon>
        <taxon>Ciona</taxon>
    </lineage>
</organism>
<protein>
    <submittedName>
        <fullName evidence="1">Uncharacterized protein</fullName>
    </submittedName>
</protein>
<proteinExistence type="predicted"/>
<name>H2YTA6_CIOSA</name>
<dbReference type="Ensembl" id="ENSCSAVT00000008676.1">
    <property type="protein sequence ID" value="ENSCSAVP00000008566.1"/>
    <property type="gene ID" value="ENSCSAVG00000005089.1"/>
</dbReference>
<reference evidence="1" key="3">
    <citation type="submission" date="2025-09" db="UniProtKB">
        <authorList>
            <consortium name="Ensembl"/>
        </authorList>
    </citation>
    <scope>IDENTIFICATION</scope>
</reference>
<keyword evidence="2" id="KW-1185">Reference proteome</keyword>